<keyword evidence="7 13" id="KW-0694">RNA-binding</keyword>
<dbReference type="AlphaFoldDB" id="A0A9N9RKH1"/>
<comment type="subcellular location">
    <subcellularLocation>
        <location evidence="2">Chromosome</location>
    </subcellularLocation>
    <subcellularLocation>
        <location evidence="1">Nucleus</location>
    </subcellularLocation>
</comment>
<evidence type="ECO:0000256" key="2">
    <source>
        <dbReference type="ARBA" id="ARBA00004286"/>
    </source>
</evidence>
<evidence type="ECO:0000256" key="3">
    <source>
        <dbReference type="ARBA" id="ARBA00006120"/>
    </source>
</evidence>
<dbReference type="InterPro" id="IPR012677">
    <property type="entry name" value="Nucleotide-bd_a/b_plait_sf"/>
</dbReference>
<dbReference type="GO" id="GO:0003723">
    <property type="term" value="F:RNA binding"/>
    <property type="evidence" value="ECO:0007669"/>
    <property type="project" value="UniProtKB-UniRule"/>
</dbReference>
<dbReference type="InterPro" id="IPR035979">
    <property type="entry name" value="RBD_domain_sf"/>
</dbReference>
<reference evidence="16" key="2">
    <citation type="submission" date="2022-10" db="EMBL/GenBank/DDBJ databases">
        <authorList>
            <consortium name="ENA_rothamsted_submissions"/>
            <consortium name="culmorum"/>
            <person name="King R."/>
        </authorList>
    </citation>
    <scope>NUCLEOTIDE SEQUENCE</scope>
</reference>
<keyword evidence="5" id="KW-0158">Chromosome</keyword>
<evidence type="ECO:0000256" key="1">
    <source>
        <dbReference type="ARBA" id="ARBA00004123"/>
    </source>
</evidence>
<accession>A0A9N9RKH1</accession>
<evidence type="ECO:0000256" key="4">
    <source>
        <dbReference type="ARBA" id="ARBA00014464"/>
    </source>
</evidence>
<dbReference type="InterPro" id="IPR000504">
    <property type="entry name" value="RRM_dom"/>
</dbReference>
<dbReference type="GO" id="GO:0032021">
    <property type="term" value="C:NELF complex"/>
    <property type="evidence" value="ECO:0007669"/>
    <property type="project" value="InterPro"/>
</dbReference>
<evidence type="ECO:0000256" key="10">
    <source>
        <dbReference type="ARBA" id="ARBA00023242"/>
    </source>
</evidence>
<evidence type="ECO:0000256" key="13">
    <source>
        <dbReference type="PROSITE-ProRule" id="PRU00176"/>
    </source>
</evidence>
<organism evidence="16 17">
    <name type="scientific">Chironomus riparius</name>
    <dbReference type="NCBI Taxonomy" id="315576"/>
    <lineage>
        <taxon>Eukaryota</taxon>
        <taxon>Metazoa</taxon>
        <taxon>Ecdysozoa</taxon>
        <taxon>Arthropoda</taxon>
        <taxon>Hexapoda</taxon>
        <taxon>Insecta</taxon>
        <taxon>Pterygota</taxon>
        <taxon>Neoptera</taxon>
        <taxon>Endopterygota</taxon>
        <taxon>Diptera</taxon>
        <taxon>Nematocera</taxon>
        <taxon>Chironomoidea</taxon>
        <taxon>Chironomidae</taxon>
        <taxon>Chironominae</taxon>
        <taxon>Chironomus</taxon>
    </lineage>
</organism>
<keyword evidence="17" id="KW-1185">Reference proteome</keyword>
<dbReference type="SUPFAM" id="SSF54928">
    <property type="entry name" value="RNA-binding domain, RBD"/>
    <property type="match status" value="1"/>
</dbReference>
<protein>
    <recommendedName>
        <fullName evidence="4">Negative elongation factor E</fullName>
    </recommendedName>
</protein>
<feature type="domain" description="RRM" evidence="15">
    <location>
        <begin position="163"/>
        <end position="233"/>
    </location>
</feature>
<evidence type="ECO:0000313" key="17">
    <source>
        <dbReference type="Proteomes" id="UP001153620"/>
    </source>
</evidence>
<evidence type="ECO:0000256" key="5">
    <source>
        <dbReference type="ARBA" id="ARBA00022454"/>
    </source>
</evidence>
<evidence type="ECO:0000256" key="11">
    <source>
        <dbReference type="ARBA" id="ARBA00054796"/>
    </source>
</evidence>
<name>A0A9N9RKH1_9DIPT</name>
<dbReference type="Gene3D" id="3.30.70.330">
    <property type="match status" value="1"/>
</dbReference>
<keyword evidence="8" id="KW-0805">Transcription regulation</keyword>
<evidence type="ECO:0000313" key="16">
    <source>
        <dbReference type="EMBL" id="CAG9798672.1"/>
    </source>
</evidence>
<dbReference type="FunFam" id="3.30.70.330:FF:000448">
    <property type="entry name" value="Negative elongation factor E"/>
    <property type="match status" value="1"/>
</dbReference>
<feature type="compositionally biased region" description="Polar residues" evidence="14">
    <location>
        <begin position="95"/>
        <end position="107"/>
    </location>
</feature>
<dbReference type="GO" id="GO:0034244">
    <property type="term" value="P:negative regulation of transcription elongation by RNA polymerase II"/>
    <property type="evidence" value="ECO:0007669"/>
    <property type="project" value="TreeGrafter"/>
</dbReference>
<feature type="compositionally biased region" description="Basic and acidic residues" evidence="14">
    <location>
        <begin position="48"/>
        <end position="60"/>
    </location>
</feature>
<evidence type="ECO:0000256" key="6">
    <source>
        <dbReference type="ARBA" id="ARBA00022491"/>
    </source>
</evidence>
<dbReference type="PANTHER" id="PTHR17250:SF0">
    <property type="entry name" value="NEGATIVE ELONGATION FACTOR E"/>
    <property type="match status" value="1"/>
</dbReference>
<sequence>MVFHIPEALTEEEQMLMAKYAKLKKKKKQVQALKLKPEPEKPLLFSKRPKDAKDAKEVARKLIKSGNINLPKNDTLNEVKFKRPNFSQDRKKAQTIETTNYHPYSSTDQEENASKSPLPGIEKTEPPSNRSISFLYQQIVQEKEPTETKKQSPQQKDKPKTGFTVYVSGKAISEDFLKKHFSEYGTIVNVSMEIEKGRGFITFSKTEATSNAITEMHGKIIEGIQLTVSLARKQPQIEPINDASSSAVWSTLATSQSQKGNHKDKRELVVYDDVFA</sequence>
<comment type="similarity">
    <text evidence="3">Belongs to the RRM NELF-E family.</text>
</comment>
<evidence type="ECO:0000256" key="12">
    <source>
        <dbReference type="ARBA" id="ARBA00065269"/>
    </source>
</evidence>
<comment type="subunit">
    <text evidence="12">Component of the NELF complex, which is at least composed of TH1/NELF-D and NELF-E.</text>
</comment>
<evidence type="ECO:0000259" key="15">
    <source>
        <dbReference type="PROSITE" id="PS50102"/>
    </source>
</evidence>
<evidence type="ECO:0000256" key="8">
    <source>
        <dbReference type="ARBA" id="ARBA00023015"/>
    </source>
</evidence>
<evidence type="ECO:0000256" key="14">
    <source>
        <dbReference type="SAM" id="MobiDB-lite"/>
    </source>
</evidence>
<gene>
    <name evidence="16" type="ORF">CHIRRI_LOCUS1654</name>
</gene>
<comment type="function">
    <text evidence="11">Essential component of the NELF complex, a complex that negatively regulates the elongation of transcription by RNA polymerase II by RNA polymerase II. The NELF complex, which acts via an association with the DSIF complex, causes transcriptional pausing.</text>
</comment>
<evidence type="ECO:0000256" key="9">
    <source>
        <dbReference type="ARBA" id="ARBA00023163"/>
    </source>
</evidence>
<proteinExistence type="inferred from homology"/>
<dbReference type="Pfam" id="PF00076">
    <property type="entry name" value="RRM_1"/>
    <property type="match status" value="1"/>
</dbReference>
<dbReference type="EMBL" id="OU895877">
    <property type="protein sequence ID" value="CAG9798672.1"/>
    <property type="molecule type" value="Genomic_DNA"/>
</dbReference>
<dbReference type="PROSITE" id="PS50102">
    <property type="entry name" value="RRM"/>
    <property type="match status" value="1"/>
</dbReference>
<keyword evidence="10" id="KW-0539">Nucleus</keyword>
<dbReference type="InterPro" id="IPR033102">
    <property type="entry name" value="NELFE"/>
</dbReference>
<feature type="region of interest" description="Disordered" evidence="14">
    <location>
        <begin position="30"/>
        <end position="128"/>
    </location>
</feature>
<evidence type="ECO:0000256" key="7">
    <source>
        <dbReference type="ARBA" id="ARBA00022884"/>
    </source>
</evidence>
<keyword evidence="6" id="KW-0678">Repressor</keyword>
<dbReference type="OrthoDB" id="378874at2759"/>
<reference evidence="16" key="1">
    <citation type="submission" date="2022-01" db="EMBL/GenBank/DDBJ databases">
        <authorList>
            <person name="King R."/>
        </authorList>
    </citation>
    <scope>NUCLEOTIDE SEQUENCE</scope>
</reference>
<dbReference type="PANTHER" id="PTHR17250">
    <property type="entry name" value="NEGATIVE ELONGATION FACTOR E"/>
    <property type="match status" value="1"/>
</dbReference>
<dbReference type="GO" id="GO:0005694">
    <property type="term" value="C:chromosome"/>
    <property type="evidence" value="ECO:0007669"/>
    <property type="project" value="UniProtKB-SubCell"/>
</dbReference>
<dbReference type="SMART" id="SM00360">
    <property type="entry name" value="RRM"/>
    <property type="match status" value="1"/>
</dbReference>
<dbReference type="Proteomes" id="UP001153620">
    <property type="component" value="Chromosome 1"/>
</dbReference>
<keyword evidence="9" id="KW-0804">Transcription</keyword>